<name>A0A841IYU9_9SPHN</name>
<evidence type="ECO:0000313" key="1">
    <source>
        <dbReference type="EMBL" id="MBB6123500.1"/>
    </source>
</evidence>
<dbReference type="RefSeq" id="WP_184078919.1">
    <property type="nucleotide sequence ID" value="NZ_JACIJP010000001.1"/>
</dbReference>
<evidence type="ECO:0000313" key="2">
    <source>
        <dbReference type="Proteomes" id="UP000552700"/>
    </source>
</evidence>
<accession>A0A841IYU9</accession>
<comment type="caution">
    <text evidence="1">The sequence shown here is derived from an EMBL/GenBank/DDBJ whole genome shotgun (WGS) entry which is preliminary data.</text>
</comment>
<dbReference type="Proteomes" id="UP000552700">
    <property type="component" value="Unassembled WGS sequence"/>
</dbReference>
<keyword evidence="2" id="KW-1185">Reference proteome</keyword>
<proteinExistence type="predicted"/>
<sequence>MSFTPRMNRHTAFKKFMIAACLCVARPLYPTRDRRQEKPAGMRAKHLHADGLQAVVGQPLETVADGVKQIQRKNPLAS</sequence>
<gene>
    <name evidence="1" type="ORF">FHS92_001207</name>
</gene>
<reference evidence="1 2" key="1">
    <citation type="submission" date="2020-08" db="EMBL/GenBank/DDBJ databases">
        <title>Genomic Encyclopedia of Type Strains, Phase IV (KMG-IV): sequencing the most valuable type-strain genomes for metagenomic binning, comparative biology and taxonomic classification.</title>
        <authorList>
            <person name="Goeker M."/>
        </authorList>
    </citation>
    <scope>NUCLEOTIDE SEQUENCE [LARGE SCALE GENOMIC DNA]</scope>
    <source>
        <strain evidence="1 2">DSM 102255</strain>
    </source>
</reference>
<dbReference type="AlphaFoldDB" id="A0A841IYU9"/>
<dbReference type="EMBL" id="JACIJP010000001">
    <property type="protein sequence ID" value="MBB6123500.1"/>
    <property type="molecule type" value="Genomic_DNA"/>
</dbReference>
<protein>
    <submittedName>
        <fullName evidence="1">Uncharacterized protein</fullName>
    </submittedName>
</protein>
<organism evidence="1 2">
    <name type="scientific">Sphingobium subterraneum</name>
    <dbReference type="NCBI Taxonomy" id="627688"/>
    <lineage>
        <taxon>Bacteria</taxon>
        <taxon>Pseudomonadati</taxon>
        <taxon>Pseudomonadota</taxon>
        <taxon>Alphaproteobacteria</taxon>
        <taxon>Sphingomonadales</taxon>
        <taxon>Sphingomonadaceae</taxon>
        <taxon>Sphingobium</taxon>
    </lineage>
</organism>